<comment type="caution">
    <text evidence="2">The sequence shown here is derived from an EMBL/GenBank/DDBJ whole genome shotgun (WGS) entry which is preliminary data.</text>
</comment>
<accession>A0AA38U7Y9</accession>
<dbReference type="SUPFAM" id="SSF53474">
    <property type="entry name" value="alpha/beta-Hydrolases"/>
    <property type="match status" value="1"/>
</dbReference>
<gene>
    <name evidence="2" type="ORF">H2200_013266</name>
</gene>
<evidence type="ECO:0000259" key="1">
    <source>
        <dbReference type="Pfam" id="PF12697"/>
    </source>
</evidence>
<dbReference type="InterPro" id="IPR052897">
    <property type="entry name" value="Sec-Metab_Biosynth_Hydrolase"/>
</dbReference>
<keyword evidence="3" id="KW-1185">Reference proteome</keyword>
<name>A0AA38U7Y9_9EURO</name>
<evidence type="ECO:0000313" key="2">
    <source>
        <dbReference type="EMBL" id="KAJ9602146.1"/>
    </source>
</evidence>
<dbReference type="InterPro" id="IPR000073">
    <property type="entry name" value="AB_hydrolase_1"/>
</dbReference>
<organism evidence="2 3">
    <name type="scientific">Cladophialophora chaetospira</name>
    <dbReference type="NCBI Taxonomy" id="386627"/>
    <lineage>
        <taxon>Eukaryota</taxon>
        <taxon>Fungi</taxon>
        <taxon>Dikarya</taxon>
        <taxon>Ascomycota</taxon>
        <taxon>Pezizomycotina</taxon>
        <taxon>Eurotiomycetes</taxon>
        <taxon>Chaetothyriomycetidae</taxon>
        <taxon>Chaetothyriales</taxon>
        <taxon>Herpotrichiellaceae</taxon>
        <taxon>Cladophialophora</taxon>
    </lineage>
</organism>
<dbReference type="EMBL" id="JAPDRK010000028">
    <property type="protein sequence ID" value="KAJ9602146.1"/>
    <property type="molecule type" value="Genomic_DNA"/>
</dbReference>
<dbReference type="Pfam" id="PF12697">
    <property type="entry name" value="Abhydrolase_6"/>
    <property type="match status" value="1"/>
</dbReference>
<feature type="domain" description="AB hydrolase-1" evidence="1">
    <location>
        <begin position="10"/>
        <end position="237"/>
    </location>
</feature>
<dbReference type="Gene3D" id="3.40.50.1820">
    <property type="entry name" value="alpha/beta hydrolase"/>
    <property type="match status" value="1"/>
</dbReference>
<reference evidence="2" key="1">
    <citation type="submission" date="2022-10" db="EMBL/GenBank/DDBJ databases">
        <title>Culturing micro-colonial fungi from biological soil crusts in the Mojave desert and describing Neophaeococcomyces mojavensis, and introducing the new genera and species Taxawa tesnikishii.</title>
        <authorList>
            <person name="Kurbessoian T."/>
            <person name="Stajich J.E."/>
        </authorList>
    </citation>
    <scope>NUCLEOTIDE SEQUENCE</scope>
    <source>
        <strain evidence="2">TK_41</strain>
    </source>
</reference>
<dbReference type="PANTHER" id="PTHR37017">
    <property type="entry name" value="AB HYDROLASE-1 DOMAIN-CONTAINING PROTEIN-RELATED"/>
    <property type="match status" value="1"/>
</dbReference>
<protein>
    <recommendedName>
        <fullName evidence="1">AB hydrolase-1 domain-containing protein</fullName>
    </recommendedName>
</protein>
<dbReference type="PANTHER" id="PTHR37017:SF11">
    <property type="entry name" value="ESTERASE_LIPASE_THIOESTERASE DOMAIN-CONTAINING PROTEIN"/>
    <property type="match status" value="1"/>
</dbReference>
<dbReference type="AlphaFoldDB" id="A0AA38U7Y9"/>
<evidence type="ECO:0000313" key="3">
    <source>
        <dbReference type="Proteomes" id="UP001172673"/>
    </source>
</evidence>
<sequence length="348" mass="37251">MKMPSSKPTVILVHGSWHSPKHFVPLEDALHAHGYKTNSVWLPSMHYSHVNPPLDPTKVDLHDDIQATRGAIIEALSNSPNTDVAVLSHSYGTVPAAAATENLDKATRAQNGHTNGVSAFLIISGLLIPPGMTSLEWAGGQVPPTVALSTISNPKEPTEEIQVSIPIPDPGPIALFYHDVADQHEARRYAELCTHQIWAVHNTVIPFVGWKSPELEVFYLSCEEDRALPPGFQMVMIDTANRERAAAGGKAKGLSGSSAGQGGNSLEKFQKDSLAAIEESKATLNGVRDGETEKTASGGTASAVNKKGYAKVEGSAIKVTTIKSSHSPFLSRVEETATWVRKSCGEKI</sequence>
<dbReference type="InterPro" id="IPR029058">
    <property type="entry name" value="AB_hydrolase_fold"/>
</dbReference>
<dbReference type="Proteomes" id="UP001172673">
    <property type="component" value="Unassembled WGS sequence"/>
</dbReference>
<proteinExistence type="predicted"/>